<comment type="caution">
    <text evidence="2">The sequence shown here is derived from an EMBL/GenBank/DDBJ whole genome shotgun (WGS) entry which is preliminary data.</text>
</comment>
<organism evidence="2 3">
    <name type="scientific">Prunus yedoensis var. nudiflora</name>
    <dbReference type="NCBI Taxonomy" id="2094558"/>
    <lineage>
        <taxon>Eukaryota</taxon>
        <taxon>Viridiplantae</taxon>
        <taxon>Streptophyta</taxon>
        <taxon>Embryophyta</taxon>
        <taxon>Tracheophyta</taxon>
        <taxon>Spermatophyta</taxon>
        <taxon>Magnoliopsida</taxon>
        <taxon>eudicotyledons</taxon>
        <taxon>Gunneridae</taxon>
        <taxon>Pentapetalae</taxon>
        <taxon>rosids</taxon>
        <taxon>fabids</taxon>
        <taxon>Rosales</taxon>
        <taxon>Rosaceae</taxon>
        <taxon>Amygdaloideae</taxon>
        <taxon>Amygdaleae</taxon>
        <taxon>Prunus</taxon>
    </lineage>
</organism>
<proteinExistence type="inferred from homology"/>
<evidence type="ECO:0000313" key="3">
    <source>
        <dbReference type="Proteomes" id="UP000250321"/>
    </source>
</evidence>
<dbReference type="GO" id="GO:0005901">
    <property type="term" value="C:caveola"/>
    <property type="evidence" value="ECO:0007669"/>
    <property type="project" value="UniProtKB-SubCell"/>
</dbReference>
<sequence>MALGQAQGAYLRNLLDWTQLCAHEGLHEILNSVMFQEIAKINAEAVRELQPKISIWTNVGGDEGDGSSNGAVKEVAGVYKMLPPLFMTAHEQTGMLPPTCMGTLPKSGSNNLILN</sequence>
<dbReference type="STRING" id="2094558.A0A314Z571"/>
<evidence type="ECO:0000256" key="1">
    <source>
        <dbReference type="RuleBase" id="RU366054"/>
    </source>
</evidence>
<dbReference type="AlphaFoldDB" id="A0A314Z571"/>
<accession>A0A314Z571</accession>
<dbReference type="PANTHER" id="PTHR13806">
    <property type="entry name" value="FLOTILLIN-RELATED"/>
    <property type="match status" value="1"/>
</dbReference>
<reference evidence="2 3" key="1">
    <citation type="submission" date="2018-02" db="EMBL/GenBank/DDBJ databases">
        <title>Draft genome of wild Prunus yedoensis var. nudiflora.</title>
        <authorList>
            <person name="Baek S."/>
            <person name="Kim J.-H."/>
            <person name="Choi K."/>
            <person name="Kim G.-B."/>
            <person name="Cho A."/>
            <person name="Jang H."/>
            <person name="Shin C.-H."/>
            <person name="Yu H.-J."/>
            <person name="Mun J.-H."/>
        </authorList>
    </citation>
    <scope>NUCLEOTIDE SEQUENCE [LARGE SCALE GENOMIC DNA]</scope>
    <source>
        <strain evidence="3">cv. Jeju island</strain>
        <tissue evidence="2">Leaf</tissue>
    </source>
</reference>
<dbReference type="InterPro" id="IPR027705">
    <property type="entry name" value="Flotillin_fam"/>
</dbReference>
<dbReference type="OrthoDB" id="6080404at2759"/>
<name>A0A314Z571_PRUYE</name>
<dbReference type="PANTHER" id="PTHR13806:SF31">
    <property type="entry name" value="FLOTILLIN-LIKE PROTEIN 1-RELATED"/>
    <property type="match status" value="1"/>
</dbReference>
<dbReference type="EMBL" id="PJQY01000375">
    <property type="protein sequence ID" value="PQQ11991.1"/>
    <property type="molecule type" value="Genomic_DNA"/>
</dbReference>
<dbReference type="Proteomes" id="UP000250321">
    <property type="component" value="Unassembled WGS sequence"/>
</dbReference>
<keyword evidence="1" id="KW-1003">Cell membrane</keyword>
<comment type="subcellular location">
    <subcellularLocation>
        <location evidence="1">Cell membrane</location>
        <topology evidence="1">Lipid-anchor</topology>
    </subcellularLocation>
    <subcellularLocation>
        <location evidence="1">Membrane</location>
        <location evidence="1">Caveola</location>
    </subcellularLocation>
</comment>
<comment type="similarity">
    <text evidence="1">Belongs to the band 7/mec-2 family. Flotillin subfamily.</text>
</comment>
<protein>
    <recommendedName>
        <fullName evidence="1">Flotillin-like</fullName>
    </recommendedName>
</protein>
<keyword evidence="1" id="KW-0472">Membrane</keyword>
<gene>
    <name evidence="2" type="ORF">Pyn_17881</name>
</gene>
<keyword evidence="3" id="KW-1185">Reference proteome</keyword>
<evidence type="ECO:0000313" key="2">
    <source>
        <dbReference type="EMBL" id="PQQ11991.1"/>
    </source>
</evidence>